<feature type="compositionally biased region" description="Polar residues" evidence="2">
    <location>
        <begin position="84"/>
        <end position="93"/>
    </location>
</feature>
<dbReference type="EMBL" id="QOIP01000013">
    <property type="protein sequence ID" value="RLU15320.1"/>
    <property type="molecule type" value="Genomic_DNA"/>
</dbReference>
<evidence type="ECO:0000256" key="1">
    <source>
        <dbReference type="SAM" id="Coils"/>
    </source>
</evidence>
<evidence type="ECO:0000313" key="5">
    <source>
        <dbReference type="Proteomes" id="UP000053097"/>
    </source>
</evidence>
<feature type="region of interest" description="Disordered" evidence="2">
    <location>
        <begin position="1"/>
        <end position="178"/>
    </location>
</feature>
<dbReference type="AlphaFoldDB" id="A0A026VV48"/>
<dbReference type="Proteomes" id="UP000053097">
    <property type="component" value="Unassembled WGS sequence"/>
</dbReference>
<evidence type="ECO:0000256" key="2">
    <source>
        <dbReference type="SAM" id="MobiDB-lite"/>
    </source>
</evidence>
<gene>
    <name evidence="4" type="ORF">DMN91_012314</name>
    <name evidence="3" type="ORF">X777_02635</name>
</gene>
<feature type="region of interest" description="Disordered" evidence="2">
    <location>
        <begin position="287"/>
        <end position="313"/>
    </location>
</feature>
<evidence type="ECO:0000313" key="3">
    <source>
        <dbReference type="EMBL" id="EZA46699.1"/>
    </source>
</evidence>
<feature type="region of interest" description="Disordered" evidence="2">
    <location>
        <begin position="1048"/>
        <end position="1076"/>
    </location>
</feature>
<dbReference type="OMA" id="CCHAYAQ"/>
<dbReference type="EMBL" id="KK108498">
    <property type="protein sequence ID" value="EZA46699.1"/>
    <property type="molecule type" value="Genomic_DNA"/>
</dbReference>
<feature type="compositionally biased region" description="Basic and acidic residues" evidence="2">
    <location>
        <begin position="128"/>
        <end position="139"/>
    </location>
</feature>
<feature type="region of interest" description="Disordered" evidence="2">
    <location>
        <begin position="520"/>
        <end position="551"/>
    </location>
</feature>
<reference evidence="4" key="2">
    <citation type="journal article" date="2018" name="Genome Res.">
        <title>The genomic architecture and molecular evolution of ant odorant receptors.</title>
        <authorList>
            <person name="McKenzie S.K."/>
            <person name="Kronauer D.J.C."/>
        </authorList>
    </citation>
    <scope>NUCLEOTIDE SEQUENCE [LARGE SCALE GENOMIC DNA]</scope>
    <source>
        <strain evidence="4">Clonal line C1</strain>
    </source>
</reference>
<protein>
    <submittedName>
        <fullName evidence="3">Uncharacterized protein</fullName>
    </submittedName>
</protein>
<keyword evidence="1" id="KW-0175">Coiled coil</keyword>
<feature type="compositionally biased region" description="Basic and acidic residues" evidence="2">
    <location>
        <begin position="720"/>
        <end position="742"/>
    </location>
</feature>
<feature type="region of interest" description="Disordered" evidence="2">
    <location>
        <begin position="622"/>
        <end position="668"/>
    </location>
</feature>
<feature type="compositionally biased region" description="Basic and acidic residues" evidence="2">
    <location>
        <begin position="531"/>
        <end position="547"/>
    </location>
</feature>
<reference evidence="3 5" key="1">
    <citation type="journal article" date="2014" name="Curr. Biol.">
        <title>The genome of the clonal raider ant Cerapachys biroi.</title>
        <authorList>
            <person name="Oxley P.R."/>
            <person name="Ji L."/>
            <person name="Fetter-Pruneda I."/>
            <person name="McKenzie S.K."/>
            <person name="Li C."/>
            <person name="Hu H."/>
            <person name="Zhang G."/>
            <person name="Kronauer D.J."/>
        </authorList>
    </citation>
    <scope>NUCLEOTIDE SEQUENCE [LARGE SCALE GENOMIC DNA]</scope>
</reference>
<evidence type="ECO:0000313" key="4">
    <source>
        <dbReference type="EMBL" id="RLU15320.1"/>
    </source>
</evidence>
<feature type="compositionally biased region" description="Acidic residues" evidence="2">
    <location>
        <begin position="140"/>
        <end position="158"/>
    </location>
</feature>
<dbReference type="STRING" id="2015173.A0A026VV48"/>
<feature type="region of interest" description="Disordered" evidence="2">
    <location>
        <begin position="713"/>
        <end position="742"/>
    </location>
</feature>
<accession>A0A026VV48</accession>
<feature type="compositionally biased region" description="Basic and acidic residues" evidence="2">
    <location>
        <begin position="7"/>
        <end position="17"/>
    </location>
</feature>
<keyword evidence="5" id="KW-1185">Reference proteome</keyword>
<dbReference type="Proteomes" id="UP000279307">
    <property type="component" value="Chromosome 13"/>
</dbReference>
<feature type="coiled-coil region" evidence="1">
    <location>
        <begin position="471"/>
        <end position="508"/>
    </location>
</feature>
<sequence length="1188" mass="133748">MSGTTHAENDVETKTMEDPPNDSCKSEAKLMNQTDAALLDDEEMPTYISMSSTSRPDDSDVTSAKRPEDLSQEVDEDRSRSPSDDQGASSVYVLSSGEDTDQHPYEDDEDEYGDSDDMENLELDNEFDPEHPNNMKHLMDEDDDDEDDEDEEEEEEEEAPRQMHDVDDDDIDNDDNKVDYVDIRSDDYILNRRLKNHDKSKSLSLQDLNEYTVVNYNAAVQYSKRRRSHILRRNYMNIPQNAVMYSVLNKKPPPKYHHVQSKVKLYIKSIKEQNRRSMERNMKHQENGLHDNMDNVGRSNSDHKNSETKGAKPAMANKTIKDYAERTIKELEIAEACDKDRATYNVAPIMLNGQDSKNVLESIHEEATQHEIRISVPFAPAQNKDTANVADSMKTDRAIGQGRAQAEMYAAEPMDVSDADNNDTCTLRIENIKSIGTMDDETKSNEHAVSDRATEEFNKTSCDAFEVAALREQLSKKTVQYNDLLDAYQKQLTENFRMKEELDELRKSLAKYEPREQKVAAIQTDVVEPAPDERNDQEAKPDTDAKQSNKILGNSVASTLSSIGEWSDSACNLSISMKPPEAVKTLHSDDSMLLTDGTPGKTARPLSRAFLTSSRILQTLASITQGKAKPESPLVQSSKKRLNEENASTEIDDGSYYQSQPSSSKKRKIADILGPSSFLQSLKASQVTAGSLQSRLNESSNVESKFKFDSVNDSVSGKVESQEDGVKAGHSETAENKTENADDAEDNMKCFVYHEDENSKNRSFLILAEETEKDKTVSGKGRIRECGPYLLGNVEVRMSEINGTINIWGKEISQESTAETENEMDTSKTKTDKKHHSWQKSTPHTRFNGSNLVCSTGKKLKTPSRFELSSVASNLSCPRTSSSSNIARPSCSTDRTPMEDLLYGSRACVSSCEACDSTRHSKEWLKHRRVQEKLHSCCTRNVDVEQKCNCFLHKEKQKFEDNCNCNSKERSSTKKHRSFSRHFECNRHLHESVANPAAEDSEPACRCHTTCHSPHDPGEGCQDSHRCKREDYTCEPLASTDREVAESCSHHSSNVHEEEPLITQKHYSETPEARRRRLSGRRVRGILMDFLRGCGDCYSPNASSNSKGCVHKKNSCLTTCGPQIKITPCASPEPTCSNPGQSVGRCCHAYAQRIESQLEEFRVEMERVRSRSDAILNMLNMLHSVDMN</sequence>
<feature type="compositionally biased region" description="Acidic residues" evidence="2">
    <location>
        <begin position="106"/>
        <end position="127"/>
    </location>
</feature>
<feature type="compositionally biased region" description="Basic and acidic residues" evidence="2">
    <location>
        <begin position="55"/>
        <end position="69"/>
    </location>
</feature>
<feature type="region of interest" description="Disordered" evidence="2">
    <location>
        <begin position="815"/>
        <end position="842"/>
    </location>
</feature>
<dbReference type="OrthoDB" id="7682554at2759"/>
<proteinExistence type="predicted"/>
<feature type="compositionally biased region" description="Basic and acidic residues" evidence="2">
    <location>
        <begin position="300"/>
        <end position="310"/>
    </location>
</feature>
<name>A0A026VV48_OOCBI</name>
<organism evidence="3 5">
    <name type="scientific">Ooceraea biroi</name>
    <name type="common">Clonal raider ant</name>
    <name type="synonym">Cerapachys biroi</name>
    <dbReference type="NCBI Taxonomy" id="2015173"/>
    <lineage>
        <taxon>Eukaryota</taxon>
        <taxon>Metazoa</taxon>
        <taxon>Ecdysozoa</taxon>
        <taxon>Arthropoda</taxon>
        <taxon>Hexapoda</taxon>
        <taxon>Insecta</taxon>
        <taxon>Pterygota</taxon>
        <taxon>Neoptera</taxon>
        <taxon>Endopterygota</taxon>
        <taxon>Hymenoptera</taxon>
        <taxon>Apocrita</taxon>
        <taxon>Aculeata</taxon>
        <taxon>Formicoidea</taxon>
        <taxon>Formicidae</taxon>
        <taxon>Dorylinae</taxon>
        <taxon>Ooceraea</taxon>
    </lineage>
</organism>
<reference evidence="4" key="3">
    <citation type="submission" date="2018-07" db="EMBL/GenBank/DDBJ databases">
        <authorList>
            <person name="Mckenzie S.K."/>
            <person name="Kronauer D.J.C."/>
        </authorList>
    </citation>
    <scope>NUCLEOTIDE SEQUENCE</scope>
    <source>
        <strain evidence="4">Clonal line C1</strain>
    </source>
</reference>
<feature type="compositionally biased region" description="Basic and acidic residues" evidence="2">
    <location>
        <begin position="1048"/>
        <end position="1059"/>
    </location>
</feature>